<organism evidence="1 2">
    <name type="scientific">Melia azedarach</name>
    <name type="common">Chinaberry tree</name>
    <dbReference type="NCBI Taxonomy" id="155640"/>
    <lineage>
        <taxon>Eukaryota</taxon>
        <taxon>Viridiplantae</taxon>
        <taxon>Streptophyta</taxon>
        <taxon>Embryophyta</taxon>
        <taxon>Tracheophyta</taxon>
        <taxon>Spermatophyta</taxon>
        <taxon>Magnoliopsida</taxon>
        <taxon>eudicotyledons</taxon>
        <taxon>Gunneridae</taxon>
        <taxon>Pentapetalae</taxon>
        <taxon>rosids</taxon>
        <taxon>malvids</taxon>
        <taxon>Sapindales</taxon>
        <taxon>Meliaceae</taxon>
        <taxon>Melia</taxon>
    </lineage>
</organism>
<protein>
    <submittedName>
        <fullName evidence="1">Phospholipid-transporting ATPase</fullName>
    </submittedName>
</protein>
<evidence type="ECO:0000313" key="1">
    <source>
        <dbReference type="EMBL" id="KAJ4702596.1"/>
    </source>
</evidence>
<proteinExistence type="predicted"/>
<evidence type="ECO:0000313" key="2">
    <source>
        <dbReference type="Proteomes" id="UP001164539"/>
    </source>
</evidence>
<reference evidence="1 2" key="1">
    <citation type="journal article" date="2023" name="Science">
        <title>Complex scaffold remodeling in plant triterpene biosynthesis.</title>
        <authorList>
            <person name="De La Pena R."/>
            <person name="Hodgson H."/>
            <person name="Liu J.C."/>
            <person name="Stephenson M.J."/>
            <person name="Martin A.C."/>
            <person name="Owen C."/>
            <person name="Harkess A."/>
            <person name="Leebens-Mack J."/>
            <person name="Jimenez L.E."/>
            <person name="Osbourn A."/>
            <person name="Sattely E.S."/>
        </authorList>
    </citation>
    <scope>NUCLEOTIDE SEQUENCE [LARGE SCALE GENOMIC DNA]</scope>
    <source>
        <strain evidence="2">cv. JPN11</strain>
        <tissue evidence="1">Leaf</tissue>
    </source>
</reference>
<gene>
    <name evidence="1" type="ORF">OWV82_022622</name>
</gene>
<dbReference type="EMBL" id="CM051406">
    <property type="protein sequence ID" value="KAJ4702596.1"/>
    <property type="molecule type" value="Genomic_DNA"/>
</dbReference>
<accession>A0ACC1WUM2</accession>
<keyword evidence="2" id="KW-1185">Reference proteome</keyword>
<dbReference type="Proteomes" id="UP001164539">
    <property type="component" value="Chromosome 13"/>
</dbReference>
<name>A0ACC1WUM2_MELAZ</name>
<sequence length="1240" mass="140794">MVESSGKTKGKLRWSKLYTFSCFRPCTSDPTSVQDLLGQPGFSRIVFCNEPLLHKNKPYKYIGNYVSTTKYNVVTFLPRALFEQFRRVANLYFLLAAILSATSLAPFSPVSLIAPLVFVVGLSMLKEAVEDWQRFLQDLSVNNRAVKIHAGNGVFVDKLWKDLSVGDVVKVSKNEYFPCDLLLLSSSYDDGVCYVETMNLDGETNLKMKRCLEATLGLNEDGELGRFKAIIRCEDPNPNLYTFVGNLEFQNESYPLSPAQVLLRDSKLRNTDYIYGVVIFSGHDTKAVQNSTRSPSKRSQIERRMDRVIYILFSMLLLISLVSSIGSALVLKYEMVEWWYLSLQASSQFFNPSKPLVSAVVQFIRALILYGYLIPISLYVSIEVVKVLQAMFINNDIQMYDEAMCKSVKARTSNLNEELGQVEMILSDKTGTLTCNQMEFRKCSIAGTSYGGDINEVDLAASRRMNVDVEAYRFSMDASNTSGQSFEMSEFSVADIIAQKAALGGKEEVTPVIEDSRISNVGKESFIKGFNFRDKRLMNRNWIHRSNTNDITMFFRVMALCHTGIPVEDDQSDKLKYEAESPEEVAFLIASQEFGFQFCRRTQSTLVLKELDPSSGEEVEREYKLLNLLEFSSSRKRMSVIVSGEDGQIFLLCKGADSIIFNRLGENGGLYQKETTLHLSNYAEDGFRTLAFAYRKLEKQEYEHWNSIFTRAKTTIGPEREELLEKASEMIEKDLILLGAVAVEDKLQKGVPECIDKLAHAGLKIWLLTGDKKETAINIGFACSLLLQDMKQFDISMSKETESSNKSKAMKAEILDKIESSYQLMCEERDELAPFALVVDGRALEIALRSDVKDQFLRLAVNCASVLCCRVSPKQKALITRLVKEYTGKTTLAIGDGANDVGMIQEADIGVGISGMEGMQAVMASDFSLPQFRYLERLLIVHGHWCYKRISKMVLYFVYKNIAFGLTLFYYELYTSFSGEVLYDDWYMVMFNVLLTSLPVIALGVFEQDVSSDVCLQFPALYRQGQKNVYFSWSRIIGWILNGVVASLVIFLANIYILSPAAFREEGQVAEIAHLGAITYTCIIWTVNCQIALVITHFTWIQHLFIWGSIFLWYIFLIGYGELSPVYSRKAFQVFIEAIGDAPIFWLITLLVAVVSLLPYFLHISFQRLFYPMDDHIIQEMKHYRKDVTENQMWLREQENSQKMTQIGFSARVDARIRSVKEQLSQSRSSIQESLTKVNT</sequence>
<comment type="caution">
    <text evidence="1">The sequence shown here is derived from an EMBL/GenBank/DDBJ whole genome shotgun (WGS) entry which is preliminary data.</text>
</comment>